<dbReference type="GeneID" id="54330544"/>
<dbReference type="GO" id="GO:0061631">
    <property type="term" value="F:ubiquitin conjugating enzyme activity"/>
    <property type="evidence" value="ECO:0007669"/>
    <property type="project" value="TreeGrafter"/>
</dbReference>
<dbReference type="OrthoDB" id="47801at2759"/>
<dbReference type="PANTHER" id="PTHR46116:SF15">
    <property type="entry name" value="(E3-INDEPENDENT) E2 UBIQUITIN-CONJUGATING ENZYME"/>
    <property type="match status" value="1"/>
</dbReference>
<evidence type="ECO:0000259" key="4">
    <source>
        <dbReference type="PROSITE" id="PS50127"/>
    </source>
</evidence>
<protein>
    <recommendedName>
        <fullName evidence="4">UBC core domain-containing protein</fullName>
    </recommendedName>
</protein>
<dbReference type="VEuPathDB" id="FungiDB:EYZ11_011143"/>
<dbReference type="InterPro" id="IPR016135">
    <property type="entry name" value="UBQ-conjugating_enzyme/RWD"/>
</dbReference>
<dbReference type="FunFam" id="3.10.110.10:FF:000094">
    <property type="entry name" value="Probable ubiquitin-conjugating enzyme E2 23"/>
    <property type="match status" value="1"/>
</dbReference>
<feature type="region of interest" description="Disordered" evidence="3">
    <location>
        <begin position="754"/>
        <end position="850"/>
    </location>
</feature>
<gene>
    <name evidence="5" type="ORF">ATNIH1004_007842</name>
</gene>
<dbReference type="EMBL" id="QUQM01000007">
    <property type="protein sequence ID" value="KAA8646412.1"/>
    <property type="molecule type" value="Genomic_DNA"/>
</dbReference>
<dbReference type="RefSeq" id="XP_033425773.1">
    <property type="nucleotide sequence ID" value="XM_033572458.1"/>
</dbReference>
<evidence type="ECO:0000313" key="6">
    <source>
        <dbReference type="Proteomes" id="UP000324241"/>
    </source>
</evidence>
<keyword evidence="2" id="KW-0833">Ubl conjugation pathway</keyword>
<dbReference type="Proteomes" id="UP000324241">
    <property type="component" value="Unassembled WGS sequence"/>
</dbReference>
<dbReference type="InterPro" id="IPR000608">
    <property type="entry name" value="UBC"/>
</dbReference>
<comment type="caution">
    <text evidence="5">The sequence shown here is derived from an EMBL/GenBank/DDBJ whole genome shotgun (WGS) entry which is preliminary data.</text>
</comment>
<feature type="region of interest" description="Disordered" evidence="3">
    <location>
        <begin position="148"/>
        <end position="171"/>
    </location>
</feature>
<evidence type="ECO:0000313" key="5">
    <source>
        <dbReference type="EMBL" id="KAA8646412.1"/>
    </source>
</evidence>
<feature type="compositionally biased region" description="Acidic residues" evidence="3">
    <location>
        <begin position="765"/>
        <end position="780"/>
    </location>
</feature>
<feature type="domain" description="UBC core" evidence="4">
    <location>
        <begin position="871"/>
        <end position="1035"/>
    </location>
</feature>
<dbReference type="Gene3D" id="3.10.110.10">
    <property type="entry name" value="Ubiquitin Conjugating Enzyme"/>
    <property type="match status" value="1"/>
</dbReference>
<dbReference type="SMART" id="SM00212">
    <property type="entry name" value="UBCc"/>
    <property type="match status" value="1"/>
</dbReference>
<evidence type="ECO:0000256" key="2">
    <source>
        <dbReference type="ARBA" id="ARBA00022786"/>
    </source>
</evidence>
<evidence type="ECO:0000256" key="1">
    <source>
        <dbReference type="ARBA" id="ARBA00022679"/>
    </source>
</evidence>
<dbReference type="SUPFAM" id="SSF54495">
    <property type="entry name" value="UBC-like"/>
    <property type="match status" value="1"/>
</dbReference>
<evidence type="ECO:0000256" key="3">
    <source>
        <dbReference type="SAM" id="MobiDB-lite"/>
    </source>
</evidence>
<feature type="compositionally biased region" description="Polar residues" evidence="3">
    <location>
        <begin position="824"/>
        <end position="840"/>
    </location>
</feature>
<dbReference type="PANTHER" id="PTHR46116">
    <property type="entry name" value="(E3-INDEPENDENT) E2 UBIQUITIN-CONJUGATING ENZYME"/>
    <property type="match status" value="1"/>
</dbReference>
<dbReference type="PROSITE" id="PS50127">
    <property type="entry name" value="UBC_2"/>
    <property type="match status" value="1"/>
</dbReference>
<keyword evidence="1" id="KW-0808">Transferase</keyword>
<accession>A0A5M9MHE8</accession>
<feature type="compositionally biased region" description="Basic and acidic residues" evidence="3">
    <location>
        <begin position="754"/>
        <end position="764"/>
    </location>
</feature>
<organism evidence="5 6">
    <name type="scientific">Aspergillus tanneri</name>
    <dbReference type="NCBI Taxonomy" id="1220188"/>
    <lineage>
        <taxon>Eukaryota</taxon>
        <taxon>Fungi</taxon>
        <taxon>Dikarya</taxon>
        <taxon>Ascomycota</taxon>
        <taxon>Pezizomycotina</taxon>
        <taxon>Eurotiomycetes</taxon>
        <taxon>Eurotiomycetidae</taxon>
        <taxon>Eurotiales</taxon>
        <taxon>Aspergillaceae</taxon>
        <taxon>Aspergillus</taxon>
        <taxon>Aspergillus subgen. Circumdati</taxon>
    </lineage>
</organism>
<reference evidence="5 6" key="1">
    <citation type="submission" date="2019-08" db="EMBL/GenBank/DDBJ databases">
        <title>The genome sequence of a newly discovered highly antifungal drug resistant Aspergillus species, Aspergillus tanneri NIH 1004.</title>
        <authorList>
            <person name="Mounaud S."/>
            <person name="Singh I."/>
            <person name="Joardar V."/>
            <person name="Pakala S."/>
            <person name="Pakala S."/>
            <person name="Venepally P."/>
            <person name="Chung J.K."/>
            <person name="Losada L."/>
            <person name="Nierman W.C."/>
        </authorList>
    </citation>
    <scope>NUCLEOTIDE SEQUENCE [LARGE SCALE GENOMIC DNA]</scope>
    <source>
        <strain evidence="5 6">NIH1004</strain>
    </source>
</reference>
<dbReference type="Pfam" id="PF00179">
    <property type="entry name" value="UQ_con"/>
    <property type="match status" value="1"/>
</dbReference>
<dbReference type="AlphaFoldDB" id="A0A5M9MHE8"/>
<name>A0A5M9MHE8_9EURO</name>
<dbReference type="CDD" id="cd23837">
    <property type="entry name" value="UBCc_UBE2O"/>
    <property type="match status" value="1"/>
</dbReference>
<proteinExistence type="predicted"/>
<sequence>MGSAERSTGKFDLDDACRLKSNPSLIGHVCRTHYDIENHEPLGDLLVLSHTSVPDKILVEFLKTGAPPNDYVFVSFIEPSHGCSLIREDDLELVDRVLEMGQAVKRHLDSTVSGTVISSSAKCSLEPIAYRVLDPRTGEYGPVKFAEKAKGRHASTPPVHAEDADPPSLHDVPMSELKNYEQFSEGDYIIYRQKVGVINQIDRDAILLLPNKKTVSPIDPYGMELPLLSDTKNVVAMPNHPDTIHSYPLDSGGFLWTSESESLFPGQFAITAMCNLTRGDLISDAGSQVDPEGYILDTPATDYHIDWVCPNVFAVGLPYSSANSEMLRASVLNDNAVKCDFGQLPKEALNKKGVNSDVWLKIGDRVRFRDPKDADTKYPPFKCIPVDESFGYDINVLRITATKTEVTVQWQDGSITTEEATALHKFSSADDEVWPGNLVVLKDGVETIHEPLPANVGPMPAGLAESMMESLRLKKIGVVQTVDGRERIASVRWYENPDVVLMHQGNMLKPGSSLGKLGTTVTDVSIYELKSYSCLAKSLADLVLLVPKTVHQSAMPTTNSNSTFKAAGPCQLSFLFPITFFETFLYLEAMKLKIVGSEWFKKTTSIDTSPAPSRFSVHHDEFSVKSPANFIGKVVSMDTDGVITVRLAGADNCHDIRVPLERMMLVLNEGNSMPLLPFPPLDLLGHGQHSLFGPLNDALSNPQFGAFDDDPSDLYEAMFDSMYDRPTYGSPFSGDDHPLFGRFDEYGPSVSRTFEYEGGQRLDDDGREDDWLTEDEDLDGTDGSHVDSIGNNEDNIEVPDVADINPPEKSGTSGETKDPKDRASASQVTEKPSALSSSLPSECPPAFSLLEGSPPSDHHFLCQSPTGASGISIKRIRKEFEILRSSLPPGIFVRAWESRMDLLRVLIVGPQGTPYEHAPFVIDFHLSNHFPNRPPSTFFHSWTNMNGRINPNLYEDGKICLSILGTWPTQNPDESWSPVKSTLLQVLVSIMGLVLVKAPFYNEAGYEAFAAEGNKQVESIQYSEKAFLITRKFIQHALEHPVAGMEDVLTWHYFPNLKQQEESCVRPQLLRRAIEGALSMIEHHNRTSTVESIGEDDVASAFVPRLSLGAVVLLRKHIHALEQIESTMSA</sequence>